<organism evidence="1">
    <name type="scientific">Notodromas monacha</name>
    <dbReference type="NCBI Taxonomy" id="399045"/>
    <lineage>
        <taxon>Eukaryota</taxon>
        <taxon>Metazoa</taxon>
        <taxon>Ecdysozoa</taxon>
        <taxon>Arthropoda</taxon>
        <taxon>Crustacea</taxon>
        <taxon>Oligostraca</taxon>
        <taxon>Ostracoda</taxon>
        <taxon>Podocopa</taxon>
        <taxon>Podocopida</taxon>
        <taxon>Cypridocopina</taxon>
        <taxon>Cypridoidea</taxon>
        <taxon>Cyprididae</taxon>
        <taxon>Notodromas</taxon>
    </lineage>
</organism>
<proteinExistence type="predicted"/>
<keyword evidence="2" id="KW-1185">Reference proteome</keyword>
<dbReference type="Proteomes" id="UP000678499">
    <property type="component" value="Unassembled WGS sequence"/>
</dbReference>
<sequence length="41" mass="5055">MISKSHQRRRKGFRKQYFSHEKEQLCCRHCAWNLEISSKNC</sequence>
<dbReference type="AlphaFoldDB" id="A0A7R9C3G2"/>
<evidence type="ECO:0000313" key="2">
    <source>
        <dbReference type="Proteomes" id="UP000678499"/>
    </source>
</evidence>
<evidence type="ECO:0000313" key="1">
    <source>
        <dbReference type="EMBL" id="CAD7285446.1"/>
    </source>
</evidence>
<name>A0A7R9C3G2_9CRUS</name>
<accession>A0A7R9C3G2</accession>
<protein>
    <submittedName>
        <fullName evidence="1">Uncharacterized protein</fullName>
    </submittedName>
</protein>
<dbReference type="EMBL" id="OA896913">
    <property type="protein sequence ID" value="CAD7285446.1"/>
    <property type="molecule type" value="Genomic_DNA"/>
</dbReference>
<reference evidence="1" key="1">
    <citation type="submission" date="2020-11" db="EMBL/GenBank/DDBJ databases">
        <authorList>
            <person name="Tran Van P."/>
        </authorList>
    </citation>
    <scope>NUCLEOTIDE SEQUENCE</scope>
</reference>
<dbReference type="EMBL" id="CAJPEX010014876">
    <property type="protein sequence ID" value="CAG0925598.1"/>
    <property type="molecule type" value="Genomic_DNA"/>
</dbReference>
<gene>
    <name evidence="1" type="ORF">NMOB1V02_LOCUS13048</name>
</gene>